<evidence type="ECO:0000259" key="6">
    <source>
        <dbReference type="PROSITE" id="PS51387"/>
    </source>
</evidence>
<evidence type="ECO:0000256" key="1">
    <source>
        <dbReference type="ARBA" id="ARBA00005466"/>
    </source>
</evidence>
<dbReference type="InterPro" id="IPR006094">
    <property type="entry name" value="Oxid_FAD_bind_N"/>
</dbReference>
<feature type="domain" description="FAD-binding PCMH-type" evidence="6">
    <location>
        <begin position="89"/>
        <end position="261"/>
    </location>
</feature>
<keyword evidence="3" id="KW-0274">FAD</keyword>
<comment type="similarity">
    <text evidence="1">Belongs to the oxygen-dependent FAD-linked oxidoreductase family.</text>
</comment>
<accession>A0A9P4PHX1</accession>
<evidence type="ECO:0000256" key="4">
    <source>
        <dbReference type="ARBA" id="ARBA00023002"/>
    </source>
</evidence>
<evidence type="ECO:0000313" key="8">
    <source>
        <dbReference type="Proteomes" id="UP000799764"/>
    </source>
</evidence>
<evidence type="ECO:0000256" key="2">
    <source>
        <dbReference type="ARBA" id="ARBA00022630"/>
    </source>
</evidence>
<dbReference type="Proteomes" id="UP000799764">
    <property type="component" value="Unassembled WGS sequence"/>
</dbReference>
<sequence length="524" mass="56855">MLFITTWAAALAIFGTTYAGPTPPLSNDACSKSLGALGLPSSWTKDIPCTGNARLTCSVLQHLFPGNETFTGGSQYYQTLVQVPYSAICEKDPACFVTPETSDDVSLVMRVLTVTNTKFAIRSWGHLPLPGWNAVGSDGVVISLERLQKKVLSADKKYATLGTGQNWGTVYDWIEDQGVQVVGGRDPGVGVGGFLLGGGISLFNDKKGLGLDQVVRYEIVLPSGKVINATTTKNADLYKSLKGGLSNFGIVTEFEVMTSDIIEINYEVSLYHKDSTRAILKAYADFLREDGPGDAVVQLEVSQNSTLVFYGHIGHVSSAPEFKPFRSIPVMTRFLPPTNGTVASFLFATVGSSGNGANGESPGSYYHTSVAQKIPDAKLILEAYDEYLKAAKLMEPGMSMYFAPQGFTSALVKSGKARNGGNIMGLYEAPQFWHDTYVTFPNVNQYGLAQKAVDSWSAAWTKKAKKEGSFLPIIYSNNGNVHSKPLSGYGKENFDFIKKTANKYDPKRVMQTLQNDGFLIRKEA</sequence>
<dbReference type="GO" id="GO:0071949">
    <property type="term" value="F:FAD binding"/>
    <property type="evidence" value="ECO:0007669"/>
    <property type="project" value="InterPro"/>
</dbReference>
<dbReference type="SUPFAM" id="SSF56176">
    <property type="entry name" value="FAD-binding/transporter-associated domain-like"/>
    <property type="match status" value="1"/>
</dbReference>
<feature type="non-terminal residue" evidence="7">
    <location>
        <position position="1"/>
    </location>
</feature>
<keyword evidence="4" id="KW-0560">Oxidoreductase</keyword>
<dbReference type="InterPro" id="IPR016166">
    <property type="entry name" value="FAD-bd_PCMH"/>
</dbReference>
<dbReference type="Pfam" id="PF01565">
    <property type="entry name" value="FAD_binding_4"/>
    <property type="match status" value="1"/>
</dbReference>
<keyword evidence="5" id="KW-0732">Signal</keyword>
<reference evidence="7" key="1">
    <citation type="journal article" date="2020" name="Stud. Mycol.">
        <title>101 Dothideomycetes genomes: a test case for predicting lifestyles and emergence of pathogens.</title>
        <authorList>
            <person name="Haridas S."/>
            <person name="Albert R."/>
            <person name="Binder M."/>
            <person name="Bloem J."/>
            <person name="Labutti K."/>
            <person name="Salamov A."/>
            <person name="Andreopoulos B."/>
            <person name="Baker S."/>
            <person name="Barry K."/>
            <person name="Bills G."/>
            <person name="Bluhm B."/>
            <person name="Cannon C."/>
            <person name="Castanera R."/>
            <person name="Culley D."/>
            <person name="Daum C."/>
            <person name="Ezra D."/>
            <person name="Gonzalez J."/>
            <person name="Henrissat B."/>
            <person name="Kuo A."/>
            <person name="Liang C."/>
            <person name="Lipzen A."/>
            <person name="Lutzoni F."/>
            <person name="Magnuson J."/>
            <person name="Mondo S."/>
            <person name="Nolan M."/>
            <person name="Ohm R."/>
            <person name="Pangilinan J."/>
            <person name="Park H.-J."/>
            <person name="Ramirez L."/>
            <person name="Alfaro M."/>
            <person name="Sun H."/>
            <person name="Tritt A."/>
            <person name="Yoshinaga Y."/>
            <person name="Zwiers L.-H."/>
            <person name="Turgeon B."/>
            <person name="Goodwin S."/>
            <person name="Spatafora J."/>
            <person name="Crous P."/>
            <person name="Grigoriev I."/>
        </authorList>
    </citation>
    <scope>NUCLEOTIDE SEQUENCE</scope>
    <source>
        <strain evidence="7">CBS 690.94</strain>
    </source>
</reference>
<comment type="caution">
    <text evidence="7">The sequence shown here is derived from an EMBL/GenBank/DDBJ whole genome shotgun (WGS) entry which is preliminary data.</text>
</comment>
<keyword evidence="8" id="KW-1185">Reference proteome</keyword>
<proteinExistence type="inferred from homology"/>
<evidence type="ECO:0000256" key="3">
    <source>
        <dbReference type="ARBA" id="ARBA00022827"/>
    </source>
</evidence>
<dbReference type="OrthoDB" id="2151789at2759"/>
<feature type="signal peptide" evidence="5">
    <location>
        <begin position="1"/>
        <end position="19"/>
    </location>
</feature>
<dbReference type="PROSITE" id="PS51387">
    <property type="entry name" value="FAD_PCMH"/>
    <property type="match status" value="1"/>
</dbReference>
<keyword evidence="2" id="KW-0285">Flavoprotein</keyword>
<evidence type="ECO:0000256" key="5">
    <source>
        <dbReference type="SAM" id="SignalP"/>
    </source>
</evidence>
<gene>
    <name evidence="7" type="ORF">P171DRAFT_521654</name>
</gene>
<dbReference type="PANTHER" id="PTHR42973:SF54">
    <property type="entry name" value="FAD-BINDING PCMH-TYPE DOMAIN-CONTAINING PROTEIN"/>
    <property type="match status" value="1"/>
</dbReference>
<dbReference type="EMBL" id="MU001501">
    <property type="protein sequence ID" value="KAF2444302.1"/>
    <property type="molecule type" value="Genomic_DNA"/>
</dbReference>
<dbReference type="GO" id="GO:0016491">
    <property type="term" value="F:oxidoreductase activity"/>
    <property type="evidence" value="ECO:0007669"/>
    <property type="project" value="UniProtKB-KW"/>
</dbReference>
<feature type="chain" id="PRO_5040113719" evidence="5">
    <location>
        <begin position="20"/>
        <end position="524"/>
    </location>
</feature>
<dbReference type="InterPro" id="IPR050416">
    <property type="entry name" value="FAD-linked_Oxidoreductase"/>
</dbReference>
<dbReference type="InterPro" id="IPR016169">
    <property type="entry name" value="FAD-bd_PCMH_sub2"/>
</dbReference>
<name>A0A9P4PHX1_9PLEO</name>
<protein>
    <submittedName>
        <fullName evidence="7">FAD-binding domain-containing protein</fullName>
    </submittedName>
</protein>
<dbReference type="AlphaFoldDB" id="A0A9P4PHX1"/>
<organism evidence="7 8">
    <name type="scientific">Karstenula rhodostoma CBS 690.94</name>
    <dbReference type="NCBI Taxonomy" id="1392251"/>
    <lineage>
        <taxon>Eukaryota</taxon>
        <taxon>Fungi</taxon>
        <taxon>Dikarya</taxon>
        <taxon>Ascomycota</taxon>
        <taxon>Pezizomycotina</taxon>
        <taxon>Dothideomycetes</taxon>
        <taxon>Pleosporomycetidae</taxon>
        <taxon>Pleosporales</taxon>
        <taxon>Massarineae</taxon>
        <taxon>Didymosphaeriaceae</taxon>
        <taxon>Karstenula</taxon>
    </lineage>
</organism>
<dbReference type="InterPro" id="IPR036318">
    <property type="entry name" value="FAD-bd_PCMH-like_sf"/>
</dbReference>
<dbReference type="PANTHER" id="PTHR42973">
    <property type="entry name" value="BINDING OXIDOREDUCTASE, PUTATIVE (AFU_ORTHOLOGUE AFUA_1G17690)-RELATED"/>
    <property type="match status" value="1"/>
</dbReference>
<evidence type="ECO:0000313" key="7">
    <source>
        <dbReference type="EMBL" id="KAF2444302.1"/>
    </source>
</evidence>
<dbReference type="Gene3D" id="3.30.465.10">
    <property type="match status" value="1"/>
</dbReference>